<dbReference type="EMBL" id="DAKRPA010000100">
    <property type="protein sequence ID" value="DAZ98659.1"/>
    <property type="molecule type" value="Genomic_DNA"/>
</dbReference>
<dbReference type="SUPFAM" id="SSF56719">
    <property type="entry name" value="Type II DNA topoisomerase"/>
    <property type="match status" value="1"/>
</dbReference>
<dbReference type="PROSITE" id="PS50880">
    <property type="entry name" value="TOPRIM"/>
    <property type="match status" value="1"/>
</dbReference>
<dbReference type="InterPro" id="IPR013759">
    <property type="entry name" value="Topo_IIA_B_C"/>
</dbReference>
<dbReference type="PRINTS" id="PR00418">
    <property type="entry name" value="TPI2FAMILY"/>
</dbReference>
<dbReference type="InterPro" id="IPR031660">
    <property type="entry name" value="TOPRIM_C"/>
</dbReference>
<dbReference type="Pfam" id="PF01751">
    <property type="entry name" value="Toprim"/>
    <property type="match status" value="1"/>
</dbReference>
<dbReference type="InterPro" id="IPR002205">
    <property type="entry name" value="Topo_IIA_dom_A"/>
</dbReference>
<evidence type="ECO:0000256" key="12">
    <source>
        <dbReference type="PROSITE-ProRule" id="PRU01384"/>
    </source>
</evidence>
<dbReference type="InterPro" id="IPR036890">
    <property type="entry name" value="HATPase_C_sf"/>
</dbReference>
<keyword evidence="6 13" id="KW-0547">Nucleotide-binding</keyword>
<reference evidence="17" key="2">
    <citation type="journal article" date="2023" name="Microbiol Resour">
        <title>Decontamination and Annotation of the Draft Genome Sequence of the Oomycete Lagenidium giganteum ARSEF 373.</title>
        <authorList>
            <person name="Morgan W.R."/>
            <person name="Tartar A."/>
        </authorList>
    </citation>
    <scope>NUCLEOTIDE SEQUENCE</scope>
    <source>
        <strain evidence="17">ARSEF 373</strain>
    </source>
</reference>
<comment type="catalytic activity">
    <reaction evidence="1 12 13">
        <text>ATP-dependent breakage, passage and rejoining of double-stranded DNA.</text>
        <dbReference type="EC" id="5.6.2.2"/>
    </reaction>
</comment>
<dbReference type="SMART" id="SM00434">
    <property type="entry name" value="TOP4c"/>
    <property type="match status" value="1"/>
</dbReference>
<dbReference type="GO" id="GO:0046872">
    <property type="term" value="F:metal ion binding"/>
    <property type="evidence" value="ECO:0007669"/>
    <property type="project" value="UniProtKB-KW"/>
</dbReference>
<dbReference type="Gene3D" id="3.90.199.10">
    <property type="entry name" value="Topoisomerase II, domain 5"/>
    <property type="match status" value="1"/>
</dbReference>
<dbReference type="Pfam" id="PF00521">
    <property type="entry name" value="DNA_topoisoIV"/>
    <property type="match status" value="1"/>
</dbReference>
<dbReference type="FunFam" id="3.90.199.10:FF:000002">
    <property type="entry name" value="DNA topoisomerase 2"/>
    <property type="match status" value="1"/>
</dbReference>
<evidence type="ECO:0000256" key="5">
    <source>
        <dbReference type="ARBA" id="ARBA00022723"/>
    </source>
</evidence>
<feature type="compositionally biased region" description="Acidic residues" evidence="14">
    <location>
        <begin position="1151"/>
        <end position="1160"/>
    </location>
</feature>
<dbReference type="FunFam" id="3.30.230.10:FF:000008">
    <property type="entry name" value="DNA topoisomerase 2"/>
    <property type="match status" value="1"/>
</dbReference>
<dbReference type="InterPro" id="IPR006171">
    <property type="entry name" value="TOPRIM_dom"/>
</dbReference>
<keyword evidence="18" id="KW-1185">Reference proteome</keyword>
<dbReference type="FunFam" id="3.30.1490.30:FF:000001">
    <property type="entry name" value="DNA topoisomerase 2"/>
    <property type="match status" value="1"/>
</dbReference>
<evidence type="ECO:0000256" key="14">
    <source>
        <dbReference type="SAM" id="MobiDB-lite"/>
    </source>
</evidence>
<evidence type="ECO:0000256" key="8">
    <source>
        <dbReference type="ARBA" id="ARBA00022842"/>
    </source>
</evidence>
<dbReference type="EC" id="5.6.2.2" evidence="13"/>
<dbReference type="SMART" id="SM00433">
    <property type="entry name" value="TOP2c"/>
    <property type="match status" value="1"/>
</dbReference>
<feature type="compositionally biased region" description="Low complexity" evidence="14">
    <location>
        <begin position="1422"/>
        <end position="1431"/>
    </location>
</feature>
<dbReference type="InterPro" id="IPR001241">
    <property type="entry name" value="Topo_IIA"/>
</dbReference>
<dbReference type="InterPro" id="IPR013760">
    <property type="entry name" value="Topo_IIA-like_dom_sf"/>
</dbReference>
<feature type="region of interest" description="Disordered" evidence="14">
    <location>
        <begin position="1510"/>
        <end position="1547"/>
    </location>
</feature>
<dbReference type="InterPro" id="IPR034157">
    <property type="entry name" value="TOPRIM_TopoII"/>
</dbReference>
<organism evidence="17 18">
    <name type="scientific">Lagenidium giganteum</name>
    <dbReference type="NCBI Taxonomy" id="4803"/>
    <lineage>
        <taxon>Eukaryota</taxon>
        <taxon>Sar</taxon>
        <taxon>Stramenopiles</taxon>
        <taxon>Oomycota</taxon>
        <taxon>Peronosporomycetes</taxon>
        <taxon>Pythiales</taxon>
        <taxon>Pythiaceae</taxon>
    </lineage>
</organism>
<dbReference type="CDD" id="cd16930">
    <property type="entry name" value="HATPase_TopII-like"/>
    <property type="match status" value="1"/>
</dbReference>
<feature type="region of interest" description="Disordered" evidence="14">
    <location>
        <begin position="1"/>
        <end position="83"/>
    </location>
</feature>
<dbReference type="Gene3D" id="1.10.268.10">
    <property type="entry name" value="Topoisomerase, domain 3"/>
    <property type="match status" value="1"/>
</dbReference>
<feature type="compositionally biased region" description="Basic residues" evidence="14">
    <location>
        <begin position="1432"/>
        <end position="1447"/>
    </location>
</feature>
<evidence type="ECO:0000256" key="3">
    <source>
        <dbReference type="ARBA" id="ARBA00001946"/>
    </source>
</evidence>
<comment type="subunit">
    <text evidence="13">Homodimer.</text>
</comment>
<evidence type="ECO:0000259" key="15">
    <source>
        <dbReference type="PROSITE" id="PS50880"/>
    </source>
</evidence>
<dbReference type="CDD" id="cd00187">
    <property type="entry name" value="TOP4c"/>
    <property type="match status" value="1"/>
</dbReference>
<evidence type="ECO:0000313" key="17">
    <source>
        <dbReference type="EMBL" id="DAZ98659.1"/>
    </source>
</evidence>
<dbReference type="Pfam" id="PF02518">
    <property type="entry name" value="HATPase_c"/>
    <property type="match status" value="1"/>
</dbReference>
<evidence type="ECO:0000259" key="16">
    <source>
        <dbReference type="PROSITE" id="PS52040"/>
    </source>
</evidence>
<keyword evidence="7 13" id="KW-0067">ATP-binding</keyword>
<feature type="compositionally biased region" description="Acidic residues" evidence="14">
    <location>
        <begin position="1372"/>
        <end position="1392"/>
    </location>
</feature>
<dbReference type="Gene3D" id="3.30.1360.40">
    <property type="match status" value="1"/>
</dbReference>
<comment type="function">
    <text evidence="13">Control of topological states of DNA by transient breakage and subsequent rejoining of DNA strands. Topoisomerase II makes double-strand breaks.</text>
</comment>
<dbReference type="GO" id="GO:0006265">
    <property type="term" value="P:DNA topological change"/>
    <property type="evidence" value="ECO:0007669"/>
    <property type="project" value="UniProtKB-UniRule"/>
</dbReference>
<dbReference type="InterPro" id="IPR003594">
    <property type="entry name" value="HATPase_dom"/>
</dbReference>
<feature type="compositionally biased region" description="Basic residues" evidence="14">
    <location>
        <begin position="20"/>
        <end position="34"/>
    </location>
</feature>
<gene>
    <name evidence="17" type="ORF">N0F65_008785</name>
</gene>
<evidence type="ECO:0000256" key="10">
    <source>
        <dbReference type="ARBA" id="ARBA00023125"/>
    </source>
</evidence>
<dbReference type="GO" id="GO:0005524">
    <property type="term" value="F:ATP binding"/>
    <property type="evidence" value="ECO:0007669"/>
    <property type="project" value="UniProtKB-UniRule"/>
</dbReference>
<dbReference type="GO" id="GO:0003677">
    <property type="term" value="F:DNA binding"/>
    <property type="evidence" value="ECO:0007669"/>
    <property type="project" value="UniProtKB-UniRule"/>
</dbReference>
<accession>A0AAV2YZD2</accession>
<keyword evidence="8" id="KW-0460">Magnesium</keyword>
<evidence type="ECO:0000256" key="9">
    <source>
        <dbReference type="ARBA" id="ARBA00023029"/>
    </source>
</evidence>
<evidence type="ECO:0000256" key="11">
    <source>
        <dbReference type="ARBA" id="ARBA00023235"/>
    </source>
</evidence>
<feature type="compositionally biased region" description="Basic and acidic residues" evidence="14">
    <location>
        <begin position="1279"/>
        <end position="1297"/>
    </location>
</feature>
<feature type="compositionally biased region" description="Low complexity" evidence="14">
    <location>
        <begin position="1404"/>
        <end position="1414"/>
    </location>
</feature>
<dbReference type="SUPFAM" id="SSF55874">
    <property type="entry name" value="ATPase domain of HSP90 chaperone/DNA topoisomerase II/histidine kinase"/>
    <property type="match status" value="1"/>
</dbReference>
<dbReference type="Gene3D" id="3.30.565.10">
    <property type="entry name" value="Histidine kinase-like ATPase, C-terminal domain"/>
    <property type="match status" value="1"/>
</dbReference>
<comment type="cofactor">
    <cofactor evidence="3">
        <name>Mg(2+)</name>
        <dbReference type="ChEBI" id="CHEBI:18420"/>
    </cofactor>
</comment>
<protein>
    <recommendedName>
        <fullName evidence="13">DNA topoisomerase 2</fullName>
        <ecNumber evidence="13">5.6.2.2</ecNumber>
    </recommendedName>
</protein>
<evidence type="ECO:0000256" key="2">
    <source>
        <dbReference type="ARBA" id="ARBA00001913"/>
    </source>
</evidence>
<dbReference type="InterPro" id="IPR013758">
    <property type="entry name" value="Topo_IIA_A/C_ab"/>
</dbReference>
<sequence length="1547" mass="173895">MDSDDDVFCMSENVAPVKAKAPKKAPAKAKKPAAKKASAPARKALKDVSKSRANALSDDDEEDEEDEDKKDEDVDMEEEPDNRAVEQIYQKKTQLEHILLRPDTYVGSIEPVTQNMWVFDDATKKMELRKITFVPGLYKIFDEIIVNACDNKQRDKSMDTLKVTIDEERGEISVMNTGKGIPVVLHKEHNVYVPELIFGHLLTGSNFDDKKKKTTGGRNGYGAKLANIFSKEFIVETADSSVKKRYKQVFSDNMSKKGTPEISSWSKKDFTCITFRPDLERFKMTRLDEDIVSLFKKRVYDVAGVSDKSLKVYLNEEKISIKSFPEYVELYQSAPAVKSDDEENETAKKPASDVIFDKPDSRWHVGVGLSEDGFQQVSFVNGICTTKGGQHVNYITEQIVTKLIAAAKKRNKGEAVKPNYVKNHMTVYVTALIDNPAFDSQTKETLTTRPASFGSTYTLSDKFLKQIEKSGIVDRIVSFAEFKQTAELRRKAGGGGGRNSKITGIPKLDDANFAGTAKSKDCTLIITEGDSAKSLTISGISVVGRDYYGVFPLRGKLLNVREASHSQILKNEEIKSLVKILGLKYGQKYDSTKGLRYGHLMIMTDQDYDGSHIKGLVINFLHHFWPSLLQVDGFLQEFITPIVKCTKGRSVKVFYTIPEYEKWRLENNNGRGWNCKYYKGLGTSLAEDMKRYFSDLGTHQIGFSYEGEQDGDIIDMAFSKKRVDDRKEWLRGYAPGTHVDFGVDQMSYTEFVNKELILFSRADNVRSIPSVVDGFKPSQRKVLYACFKRNLKNEIKVAQLGGYVAEHSAYHHGEGSLYSTIINMAQDFVGSNNINLLSPNGQFGSRLQGGKDASSPRYIFTNLEKITRSVFDANDHDILTYLDDDGQPIEPEWYVPIIPMILVNGGEGIGTGWSCSIPNYNPQDIIRALRQKINGEEASELIPWYRGFAGTIVPKAGARGADCSSFIVQGLYEIPDEDTLVITELPVKTWTIQYKQFLEGLLETEYISDFKENHTDTKVHFTITMPRETLRTLVNTSNGIIKKFKLESTVSTSNMHLFDAEGRIKKYETPFEILEEFYGIRHHFYEKRKASMLQKLQDQITLLSNKTRFVLSVVNGELIVSNRKKSELLRELEREGYDTILSKPKANSNENSDDENDEVDENDLAKGYDYLLSMKIWSLTKERVEKLRAELQLREQEYIDLEATSIEQLWLTDLDKLEAIYVENEEMRAKKQSDAPKAVKPGKPRAKKTKKAKFSSDDEDDSDFEGEKPKAKPRAKASKPAEKPMKTEKPTKTETTKTKTATTKVKPAPKPKQAAKTTAAKSPKIEPKEESDDDIEVLSLAERLARRVEATPKKERKAAMKQEQSTHPMDVADSEDEFEPSGDESDASDDDVFAMKFRKKAAPKAEAAPAAKKAAPVKKEAVSSTTTAAKPRAPKRPKEKTPKKAPRKPATSALETPTRASPAPKKQKRGPAVSLIEVDDDEDEVGTTTKDFTPIAARRGTRVRSRITYDEISDSDDDDVEFVGTTKHGDDEDESEFSGDEGDSDDE</sequence>
<dbReference type="FunFam" id="3.30.565.10:FF:000004">
    <property type="entry name" value="DNA topoisomerase 2"/>
    <property type="match status" value="1"/>
</dbReference>
<dbReference type="Proteomes" id="UP001146120">
    <property type="component" value="Unassembled WGS sequence"/>
</dbReference>
<dbReference type="PANTHER" id="PTHR10169">
    <property type="entry name" value="DNA TOPOISOMERASE/GYRASE"/>
    <property type="match status" value="1"/>
</dbReference>
<feature type="region of interest" description="Disordered" evidence="14">
    <location>
        <begin position="1227"/>
        <end position="1492"/>
    </location>
</feature>
<comment type="caution">
    <text evidence="17">The sequence shown here is derived from an EMBL/GenBank/DDBJ whole genome shotgun (WGS) entry which is preliminary data.</text>
</comment>
<dbReference type="GO" id="GO:0005634">
    <property type="term" value="C:nucleus"/>
    <property type="evidence" value="ECO:0007669"/>
    <property type="project" value="TreeGrafter"/>
</dbReference>
<feature type="compositionally biased region" description="Low complexity" evidence="14">
    <location>
        <begin position="1298"/>
        <end position="1322"/>
    </location>
</feature>
<dbReference type="GO" id="GO:0003918">
    <property type="term" value="F:DNA topoisomerase type II (double strand cut, ATP-hydrolyzing) activity"/>
    <property type="evidence" value="ECO:0007669"/>
    <property type="project" value="UniProtKB-UniRule"/>
</dbReference>
<feature type="compositionally biased region" description="Acidic residues" evidence="14">
    <location>
        <begin position="1511"/>
        <end position="1521"/>
    </location>
</feature>
<dbReference type="GO" id="GO:0000712">
    <property type="term" value="P:resolution of meiotic recombination intermediates"/>
    <property type="evidence" value="ECO:0007669"/>
    <property type="project" value="TreeGrafter"/>
</dbReference>
<proteinExistence type="inferred from homology"/>
<dbReference type="PRINTS" id="PR01158">
    <property type="entry name" value="TOPISMRASEII"/>
</dbReference>
<dbReference type="InterPro" id="IPR013757">
    <property type="entry name" value="Topo_IIA_A_a_sf"/>
</dbReference>
<keyword evidence="9 12" id="KW-0799">Topoisomerase</keyword>
<feature type="compositionally biased region" description="Acidic residues" evidence="14">
    <location>
        <begin position="57"/>
        <end position="80"/>
    </location>
</feature>
<dbReference type="InterPro" id="IPR050634">
    <property type="entry name" value="DNA_Topoisomerase_II"/>
</dbReference>
<feature type="compositionally biased region" description="Basic and acidic residues" evidence="14">
    <location>
        <begin position="1343"/>
        <end position="1360"/>
    </location>
</feature>
<evidence type="ECO:0000256" key="4">
    <source>
        <dbReference type="ARBA" id="ARBA00011080"/>
    </source>
</evidence>
<feature type="region of interest" description="Disordered" evidence="14">
    <location>
        <begin position="1140"/>
        <end position="1160"/>
    </location>
</feature>
<dbReference type="Pfam" id="PF00204">
    <property type="entry name" value="DNA_gyraseB"/>
    <property type="match status" value="1"/>
</dbReference>
<comment type="similarity">
    <text evidence="4 13">Belongs to the type II topoisomerase family.</text>
</comment>
<feature type="active site" description="O-(5'-phospho-DNA)-tyrosine intermediate" evidence="12">
    <location>
        <position position="858"/>
    </location>
</feature>
<keyword evidence="5" id="KW-0479">Metal-binding</keyword>
<dbReference type="InterPro" id="IPR014721">
    <property type="entry name" value="Ribsml_uS5_D2-typ_fold_subgr"/>
</dbReference>
<dbReference type="SUPFAM" id="SSF54211">
    <property type="entry name" value="Ribosomal protein S5 domain 2-like"/>
    <property type="match status" value="1"/>
</dbReference>
<dbReference type="Gene3D" id="3.40.50.670">
    <property type="match status" value="1"/>
</dbReference>
<dbReference type="PROSITE" id="PS00177">
    <property type="entry name" value="TOPOISOMERASE_II"/>
    <property type="match status" value="1"/>
</dbReference>
<keyword evidence="10 12" id="KW-0238">DNA-binding</keyword>
<dbReference type="InterPro" id="IPR001154">
    <property type="entry name" value="TopoII_euk"/>
</dbReference>
<dbReference type="FunFam" id="3.40.50.670:FF:000001">
    <property type="entry name" value="DNA topoisomerase 2"/>
    <property type="match status" value="2"/>
</dbReference>
<feature type="domain" description="Toprim" evidence="15">
    <location>
        <begin position="522"/>
        <end position="636"/>
    </location>
</feature>
<reference evidence="17" key="1">
    <citation type="submission" date="2022-11" db="EMBL/GenBank/DDBJ databases">
        <authorList>
            <person name="Morgan W.R."/>
            <person name="Tartar A."/>
        </authorList>
    </citation>
    <scope>NUCLEOTIDE SEQUENCE</scope>
    <source>
        <strain evidence="17">ARSEF 373</strain>
    </source>
</reference>
<dbReference type="GO" id="GO:0000819">
    <property type="term" value="P:sister chromatid segregation"/>
    <property type="evidence" value="ECO:0007669"/>
    <property type="project" value="TreeGrafter"/>
</dbReference>
<comment type="cofactor">
    <cofactor evidence="2">
        <name>Ca(2+)</name>
        <dbReference type="ChEBI" id="CHEBI:29108"/>
    </cofactor>
</comment>
<dbReference type="InterPro" id="IPR020568">
    <property type="entry name" value="Ribosomal_Su5_D2-typ_SF"/>
</dbReference>
<feature type="domain" description="Topo IIA-type catalytic" evidence="16">
    <location>
        <begin position="768"/>
        <end position="1214"/>
    </location>
</feature>
<evidence type="ECO:0000256" key="7">
    <source>
        <dbReference type="ARBA" id="ARBA00022840"/>
    </source>
</evidence>
<dbReference type="Gene3D" id="3.30.230.10">
    <property type="match status" value="1"/>
</dbReference>
<dbReference type="Pfam" id="PF16898">
    <property type="entry name" value="TOPRIM_C"/>
    <property type="match status" value="1"/>
</dbReference>
<evidence type="ECO:0000256" key="6">
    <source>
        <dbReference type="ARBA" id="ARBA00022741"/>
    </source>
</evidence>
<evidence type="ECO:0000256" key="1">
    <source>
        <dbReference type="ARBA" id="ARBA00000185"/>
    </source>
</evidence>
<dbReference type="Gene3D" id="3.30.1490.30">
    <property type="match status" value="1"/>
</dbReference>
<keyword evidence="11 12" id="KW-0413">Isomerase</keyword>
<dbReference type="PROSITE" id="PS52040">
    <property type="entry name" value="TOPO_IIA"/>
    <property type="match status" value="1"/>
</dbReference>
<dbReference type="PANTHER" id="PTHR10169:SF38">
    <property type="entry name" value="DNA TOPOISOMERASE 2"/>
    <property type="match status" value="1"/>
</dbReference>
<dbReference type="InterPro" id="IPR013506">
    <property type="entry name" value="Topo_IIA_bsu_dom2"/>
</dbReference>
<dbReference type="SMART" id="SM00387">
    <property type="entry name" value="HATPase_c"/>
    <property type="match status" value="1"/>
</dbReference>
<dbReference type="InterPro" id="IPR018522">
    <property type="entry name" value="TopoIIA_CS"/>
</dbReference>
<evidence type="ECO:0000256" key="13">
    <source>
        <dbReference type="RuleBase" id="RU362094"/>
    </source>
</evidence>
<feature type="compositionally biased region" description="Acidic residues" evidence="14">
    <location>
        <begin position="1531"/>
        <end position="1547"/>
    </location>
</feature>
<feature type="compositionally biased region" description="Basic residues" evidence="14">
    <location>
        <begin position="1240"/>
        <end position="1253"/>
    </location>
</feature>
<name>A0AAV2YZD2_9STRA</name>
<dbReference type="FunFam" id="3.30.1360.40:FF:000003">
    <property type="entry name" value="DNA topoisomerase 2"/>
    <property type="match status" value="1"/>
</dbReference>
<dbReference type="CDD" id="cd03365">
    <property type="entry name" value="TOPRIM_TopoIIA"/>
    <property type="match status" value="1"/>
</dbReference>
<dbReference type="CDD" id="cd03481">
    <property type="entry name" value="TopoIIA_Trans_ScTopoIIA"/>
    <property type="match status" value="1"/>
</dbReference>
<evidence type="ECO:0000313" key="18">
    <source>
        <dbReference type="Proteomes" id="UP001146120"/>
    </source>
</evidence>